<keyword evidence="1" id="KW-1133">Transmembrane helix</keyword>
<name>A0A915BIW8_PARUN</name>
<sequence length="237" mass="26712">STIVMDAGYVRIFLVLLQTIGAYSAKSFESYDENMRYLPRFVFTMVGNFTSQRVCGLPANRLYMAQAYRSGTDCNYDIQISVGNLEVIVDGFFETEETRQNAVFYLGASEFLNGGYRIWRQSGNQIRIVASEDDSIKDIIFIPRDKCNKRVPKAVIQISLTQFVMKSEAWIDFEQSKDKGAPLFVDFAQYLAKQDETIQALYVGDSFAPKNLAGGESFSSTLLIAAIIVVNGFLRLR</sequence>
<evidence type="ECO:0000256" key="1">
    <source>
        <dbReference type="SAM" id="Phobius"/>
    </source>
</evidence>
<organism evidence="3 4">
    <name type="scientific">Parascaris univalens</name>
    <name type="common">Nematode worm</name>
    <dbReference type="NCBI Taxonomy" id="6257"/>
    <lineage>
        <taxon>Eukaryota</taxon>
        <taxon>Metazoa</taxon>
        <taxon>Ecdysozoa</taxon>
        <taxon>Nematoda</taxon>
        <taxon>Chromadorea</taxon>
        <taxon>Rhabditida</taxon>
        <taxon>Spirurina</taxon>
        <taxon>Ascaridomorpha</taxon>
        <taxon>Ascaridoidea</taxon>
        <taxon>Ascarididae</taxon>
        <taxon>Parascaris</taxon>
    </lineage>
</organism>
<keyword evidence="3" id="KW-1185">Reference proteome</keyword>
<keyword evidence="2" id="KW-0732">Signal</keyword>
<feature type="transmembrane region" description="Helical" evidence="1">
    <location>
        <begin position="217"/>
        <end position="234"/>
    </location>
</feature>
<dbReference type="WBParaSite" id="PgR042_g068_t03">
    <property type="protein sequence ID" value="PgR042_g068_t03"/>
    <property type="gene ID" value="PgR042_g068"/>
</dbReference>
<keyword evidence="1" id="KW-0472">Membrane</keyword>
<reference evidence="4" key="1">
    <citation type="submission" date="2022-11" db="UniProtKB">
        <authorList>
            <consortium name="WormBaseParasite"/>
        </authorList>
    </citation>
    <scope>IDENTIFICATION</scope>
</reference>
<evidence type="ECO:0000313" key="4">
    <source>
        <dbReference type="WBParaSite" id="PgR042_g068_t03"/>
    </source>
</evidence>
<accession>A0A915BIW8</accession>
<dbReference type="AlphaFoldDB" id="A0A915BIW8"/>
<dbReference type="Proteomes" id="UP000887569">
    <property type="component" value="Unplaced"/>
</dbReference>
<feature type="chain" id="PRO_5037148333" evidence="2">
    <location>
        <begin position="26"/>
        <end position="237"/>
    </location>
</feature>
<protein>
    <submittedName>
        <fullName evidence="4">CUB domain-containing protein</fullName>
    </submittedName>
</protein>
<evidence type="ECO:0000256" key="2">
    <source>
        <dbReference type="SAM" id="SignalP"/>
    </source>
</evidence>
<keyword evidence="1" id="KW-0812">Transmembrane</keyword>
<evidence type="ECO:0000313" key="3">
    <source>
        <dbReference type="Proteomes" id="UP000887569"/>
    </source>
</evidence>
<feature type="signal peptide" evidence="2">
    <location>
        <begin position="1"/>
        <end position="25"/>
    </location>
</feature>
<proteinExistence type="predicted"/>